<gene>
    <name evidence="1" type="ORF">PYW08_013991</name>
</gene>
<evidence type="ECO:0000313" key="1">
    <source>
        <dbReference type="EMBL" id="KAJ8734741.1"/>
    </source>
</evidence>
<sequence>MSFRGLFRKYQDILRRRPYLVQAVQTGALMGSGDLISQTFIEGNRINDVDLTRTLKFSSIGFFVGGPALRVWYGALYKYVGSKGPAVALKKVFIDQIVFAPLFLFAILSAVALMQGKDSAKIMSDLEANYLDVLKSNYLLWPWVQIVNFAYVPLQYQVLLVQVVALFWNTYLSWKTNKQ</sequence>
<name>A0ACC2R6N3_9NEOP</name>
<comment type="caution">
    <text evidence="1">The sequence shown here is derived from an EMBL/GenBank/DDBJ whole genome shotgun (WGS) entry which is preliminary data.</text>
</comment>
<dbReference type="EMBL" id="CM056781">
    <property type="protein sequence ID" value="KAJ8734741.1"/>
    <property type="molecule type" value="Genomic_DNA"/>
</dbReference>
<accession>A0ACC2R6N3</accession>
<protein>
    <submittedName>
        <fullName evidence="1">Uncharacterized protein</fullName>
    </submittedName>
</protein>
<proteinExistence type="predicted"/>
<reference evidence="1" key="1">
    <citation type="submission" date="2023-03" db="EMBL/GenBank/DDBJ databases">
        <title>Chromosome-level genomes of two armyworms, Mythimna separata and Mythimna loreyi, provide insights into the biosynthesis and reception of sex pheromones.</title>
        <authorList>
            <person name="Zhao H."/>
        </authorList>
    </citation>
    <scope>NUCLEOTIDE SEQUENCE</scope>
    <source>
        <strain evidence="1">BeijingLab</strain>
    </source>
</reference>
<organism evidence="1 2">
    <name type="scientific">Mythimna loreyi</name>
    <dbReference type="NCBI Taxonomy" id="667449"/>
    <lineage>
        <taxon>Eukaryota</taxon>
        <taxon>Metazoa</taxon>
        <taxon>Ecdysozoa</taxon>
        <taxon>Arthropoda</taxon>
        <taxon>Hexapoda</taxon>
        <taxon>Insecta</taxon>
        <taxon>Pterygota</taxon>
        <taxon>Neoptera</taxon>
        <taxon>Endopterygota</taxon>
        <taxon>Lepidoptera</taxon>
        <taxon>Glossata</taxon>
        <taxon>Ditrysia</taxon>
        <taxon>Noctuoidea</taxon>
        <taxon>Noctuidae</taxon>
        <taxon>Noctuinae</taxon>
        <taxon>Hadenini</taxon>
        <taxon>Mythimna</taxon>
    </lineage>
</organism>
<keyword evidence="2" id="KW-1185">Reference proteome</keyword>
<evidence type="ECO:0000313" key="2">
    <source>
        <dbReference type="Proteomes" id="UP001231649"/>
    </source>
</evidence>
<dbReference type="Proteomes" id="UP001231649">
    <property type="component" value="Chromosome 5"/>
</dbReference>